<dbReference type="InterPro" id="IPR050483">
    <property type="entry name" value="CoA-transferase_III_domain"/>
</dbReference>
<dbReference type="KEGG" id="acan:ACA1_279280"/>
<accession>L8H915</accession>
<dbReference type="Gene3D" id="3.40.50.10540">
    <property type="entry name" value="Crotonobetainyl-coa:carnitine coa-transferase, domain 1"/>
    <property type="match status" value="1"/>
</dbReference>
<dbReference type="Pfam" id="PF02515">
    <property type="entry name" value="CoA_transf_3"/>
    <property type="match status" value="1"/>
</dbReference>
<dbReference type="RefSeq" id="XP_004344689.1">
    <property type="nucleotide sequence ID" value="XM_004344639.1"/>
</dbReference>
<dbReference type="InterPro" id="IPR023606">
    <property type="entry name" value="CoA-Trfase_III_dom_1_sf"/>
</dbReference>
<gene>
    <name evidence="3" type="ORF">ACA1_279280</name>
</gene>
<organism evidence="3 4">
    <name type="scientific">Acanthamoeba castellanii (strain ATCC 30010 / Neff)</name>
    <dbReference type="NCBI Taxonomy" id="1257118"/>
    <lineage>
        <taxon>Eukaryota</taxon>
        <taxon>Amoebozoa</taxon>
        <taxon>Discosea</taxon>
        <taxon>Longamoebia</taxon>
        <taxon>Centramoebida</taxon>
        <taxon>Acanthamoebidae</taxon>
        <taxon>Acanthamoeba</taxon>
    </lineage>
</organism>
<dbReference type="STRING" id="1257118.L8H915"/>
<dbReference type="OrthoDB" id="16747at2759"/>
<proteinExistence type="inferred from homology"/>
<keyword evidence="2" id="KW-0808">Transferase</keyword>
<comment type="similarity">
    <text evidence="1">Belongs to the CoA-transferase III family.</text>
</comment>
<dbReference type="Gene3D" id="3.30.1540.10">
    <property type="entry name" value="formyl-coa transferase, domain 3"/>
    <property type="match status" value="1"/>
</dbReference>
<name>L8H915_ACACF</name>
<dbReference type="InterPro" id="IPR003673">
    <property type="entry name" value="CoA-Trfase_fam_III"/>
</dbReference>
<dbReference type="VEuPathDB" id="AmoebaDB:ACA1_279280"/>
<dbReference type="EMBL" id="KB007908">
    <property type="protein sequence ID" value="ELR20946.1"/>
    <property type="molecule type" value="Genomic_DNA"/>
</dbReference>
<dbReference type="GeneID" id="14921819"/>
<dbReference type="SUPFAM" id="SSF89796">
    <property type="entry name" value="CoA-transferase family III (CaiB/BaiF)"/>
    <property type="match status" value="1"/>
</dbReference>
<evidence type="ECO:0000313" key="3">
    <source>
        <dbReference type="EMBL" id="ELR20946.1"/>
    </source>
</evidence>
<dbReference type="PANTHER" id="PTHR48207">
    <property type="entry name" value="SUCCINATE--HYDROXYMETHYLGLUTARATE COA-TRANSFERASE"/>
    <property type="match status" value="1"/>
</dbReference>
<dbReference type="AlphaFoldDB" id="L8H915"/>
<reference evidence="3 4" key="1">
    <citation type="journal article" date="2013" name="Genome Biol.">
        <title>Genome of Acanthamoeba castellanii highlights extensive lateral gene transfer and early evolution of tyrosine kinase signaling.</title>
        <authorList>
            <person name="Clarke M."/>
            <person name="Lohan A.J."/>
            <person name="Liu B."/>
            <person name="Lagkouvardos I."/>
            <person name="Roy S."/>
            <person name="Zafar N."/>
            <person name="Bertelli C."/>
            <person name="Schilde C."/>
            <person name="Kianianmomeni A."/>
            <person name="Burglin T.R."/>
            <person name="Frech C."/>
            <person name="Turcotte B."/>
            <person name="Kopec K.O."/>
            <person name="Synnott J.M."/>
            <person name="Choo C."/>
            <person name="Paponov I."/>
            <person name="Finkler A."/>
            <person name="Soon Heng Tan C."/>
            <person name="Hutchins A.P."/>
            <person name="Weinmeier T."/>
            <person name="Rattei T."/>
            <person name="Chu J.S."/>
            <person name="Gimenez G."/>
            <person name="Irimia M."/>
            <person name="Rigden D.J."/>
            <person name="Fitzpatrick D.A."/>
            <person name="Lorenzo-Morales J."/>
            <person name="Bateman A."/>
            <person name="Chiu C.H."/>
            <person name="Tang P."/>
            <person name="Hegemann P."/>
            <person name="Fromm H."/>
            <person name="Raoult D."/>
            <person name="Greub G."/>
            <person name="Miranda-Saavedra D."/>
            <person name="Chen N."/>
            <person name="Nash P."/>
            <person name="Ginger M.L."/>
            <person name="Horn M."/>
            <person name="Schaap P."/>
            <person name="Caler L."/>
            <person name="Loftus B."/>
        </authorList>
    </citation>
    <scope>NUCLEOTIDE SEQUENCE [LARGE SCALE GENOMIC DNA]</scope>
    <source>
        <strain evidence="3 4">Neff</strain>
    </source>
</reference>
<sequence length="427" mass="46618">MENTVEAQLRRELEQERSDAKSEAGVEGGGRMGVRVLDLTRVLAGPFCTMLLADMGADVIKLELPGIGDDARQFPPFKDGVSLYYVNLNRGKRSITLNLKNAEGKKVFLDLVRKCDVVIENFSPGTMDRIGLGYEKLKEVNPRIVYAAISGFGQTGRYKSRPGYDIISQAMSGLMSITGWPDSPPTRAGTAIGDMTCALFTCVGVLSALQVRRTTGQGQLVDVALVDSLFTTMSQHVQKIFIEDAVPSRIGNRYEFIAPYDSFKAADGWVIIAVANDAIWQRFVACTAGALGMATEIADPTFNTNPKRLENHAQLKVLVEGWTSQHKIEDIVTLLLENRIPACPIKELADVANDQHVAHDRKMIVEVEQPEIGTVKLMGNPVKMSHTNPCPRGPAPVLGQHNSEVLRELLGLSADAIAALKQQGVFD</sequence>
<dbReference type="Proteomes" id="UP000011083">
    <property type="component" value="Unassembled WGS sequence"/>
</dbReference>
<evidence type="ECO:0000313" key="4">
    <source>
        <dbReference type="Proteomes" id="UP000011083"/>
    </source>
</evidence>
<evidence type="ECO:0000256" key="2">
    <source>
        <dbReference type="ARBA" id="ARBA00022679"/>
    </source>
</evidence>
<dbReference type="GO" id="GO:0008410">
    <property type="term" value="F:CoA-transferase activity"/>
    <property type="evidence" value="ECO:0007669"/>
    <property type="project" value="TreeGrafter"/>
</dbReference>
<protein>
    <submittedName>
        <fullName evidence="3">Lcarnitine dehydratase/bile acid-inducible protein F, putative</fullName>
    </submittedName>
</protein>
<dbReference type="InterPro" id="IPR044855">
    <property type="entry name" value="CoA-Trfase_III_dom3_sf"/>
</dbReference>
<keyword evidence="4" id="KW-1185">Reference proteome</keyword>
<evidence type="ECO:0000256" key="1">
    <source>
        <dbReference type="ARBA" id="ARBA00008383"/>
    </source>
</evidence>
<dbReference type="PANTHER" id="PTHR48207:SF3">
    <property type="entry name" value="SUCCINATE--HYDROXYMETHYLGLUTARATE COA-TRANSFERASE"/>
    <property type="match status" value="1"/>
</dbReference>